<organism evidence="2 3">
    <name type="scientific">Nitzschia inconspicua</name>
    <dbReference type="NCBI Taxonomy" id="303405"/>
    <lineage>
        <taxon>Eukaryota</taxon>
        <taxon>Sar</taxon>
        <taxon>Stramenopiles</taxon>
        <taxon>Ochrophyta</taxon>
        <taxon>Bacillariophyta</taxon>
        <taxon>Bacillariophyceae</taxon>
        <taxon>Bacillariophycidae</taxon>
        <taxon>Bacillariales</taxon>
        <taxon>Bacillariaceae</taxon>
        <taxon>Nitzschia</taxon>
    </lineage>
</organism>
<keyword evidence="1" id="KW-0472">Membrane</keyword>
<dbReference type="AlphaFoldDB" id="A0A9K3PKG0"/>
<keyword evidence="1" id="KW-0812">Transmembrane</keyword>
<dbReference type="Proteomes" id="UP000693970">
    <property type="component" value="Unassembled WGS sequence"/>
</dbReference>
<keyword evidence="3" id="KW-1185">Reference proteome</keyword>
<evidence type="ECO:0000313" key="3">
    <source>
        <dbReference type="Proteomes" id="UP000693970"/>
    </source>
</evidence>
<feature type="transmembrane region" description="Helical" evidence="1">
    <location>
        <begin position="48"/>
        <end position="73"/>
    </location>
</feature>
<comment type="caution">
    <text evidence="2">The sequence shown here is derived from an EMBL/GenBank/DDBJ whole genome shotgun (WGS) entry which is preliminary data.</text>
</comment>
<evidence type="ECO:0000313" key="2">
    <source>
        <dbReference type="EMBL" id="KAG7350503.1"/>
    </source>
</evidence>
<name>A0A9K3PKG0_9STRA</name>
<reference evidence="2" key="2">
    <citation type="submission" date="2021-04" db="EMBL/GenBank/DDBJ databases">
        <authorList>
            <person name="Podell S."/>
        </authorList>
    </citation>
    <scope>NUCLEOTIDE SEQUENCE</scope>
    <source>
        <strain evidence="2">Hildebrandi</strain>
    </source>
</reference>
<keyword evidence="1" id="KW-1133">Transmembrane helix</keyword>
<protein>
    <submittedName>
        <fullName evidence="2">Uncharacterized protein</fullName>
    </submittedName>
</protein>
<feature type="transmembrane region" description="Helical" evidence="1">
    <location>
        <begin position="20"/>
        <end position="41"/>
    </location>
</feature>
<gene>
    <name evidence="2" type="ORF">IV203_009863</name>
</gene>
<accession>A0A9K3PKG0</accession>
<reference evidence="2" key="1">
    <citation type="journal article" date="2021" name="Sci. Rep.">
        <title>Diploid genomic architecture of Nitzschia inconspicua, an elite biomass production diatom.</title>
        <authorList>
            <person name="Oliver A."/>
            <person name="Podell S."/>
            <person name="Pinowska A."/>
            <person name="Traller J.C."/>
            <person name="Smith S.R."/>
            <person name="McClure R."/>
            <person name="Beliaev A."/>
            <person name="Bohutskyi P."/>
            <person name="Hill E.A."/>
            <person name="Rabines A."/>
            <person name="Zheng H."/>
            <person name="Allen L.Z."/>
            <person name="Kuo A."/>
            <person name="Grigoriev I.V."/>
            <person name="Allen A.E."/>
            <person name="Hazlebeck D."/>
            <person name="Allen E.E."/>
        </authorList>
    </citation>
    <scope>NUCLEOTIDE SEQUENCE</scope>
    <source>
        <strain evidence="2">Hildebrandi</strain>
    </source>
</reference>
<proteinExistence type="predicted"/>
<sequence length="318" mass="35789">MDDGIVETSKPTPAEERDRVFRIARCAVFMLFFWLIILWLLYEHDNKLVIILISLFSVVVLYFLGLLCSVVFMSSSTYTPPDIEDEDGGDCYEMTEQDEHHSILVDSSCNRGGDVDESSTVGVFSYPFGETRRRIRNCPDFASTLATPKDGTYKIVCTAIIFGKQIRTEGYLHLTFLASSKDPLKTTGWEVEGSCTFGKRQSTIQEGFVNAKGHIYWVLPLQSAPKRGVRTTNDDELTNVTVYRGKWDPHNNQSWEDGEFQSLQEVVTATTRSGGSHEGRIVRLELQQAAAITSDRNRNCSTNENNLDTNIGNDLELV</sequence>
<evidence type="ECO:0000256" key="1">
    <source>
        <dbReference type="SAM" id="Phobius"/>
    </source>
</evidence>
<dbReference type="EMBL" id="JAGRRH010000018">
    <property type="protein sequence ID" value="KAG7350503.1"/>
    <property type="molecule type" value="Genomic_DNA"/>
</dbReference>